<evidence type="ECO:0000256" key="1">
    <source>
        <dbReference type="ARBA" id="ARBA00023015"/>
    </source>
</evidence>
<organism evidence="5 6">
    <name type="scientific">Schwartzia succinivorans DSM 10502</name>
    <dbReference type="NCBI Taxonomy" id="1123243"/>
    <lineage>
        <taxon>Bacteria</taxon>
        <taxon>Bacillati</taxon>
        <taxon>Bacillota</taxon>
        <taxon>Negativicutes</taxon>
        <taxon>Selenomonadales</taxon>
        <taxon>Selenomonadaceae</taxon>
        <taxon>Schwartzia</taxon>
    </lineage>
</organism>
<dbReference type="InterPro" id="IPR036388">
    <property type="entry name" value="WH-like_DNA-bd_sf"/>
</dbReference>
<accession>A0A1M4T305</accession>
<protein>
    <submittedName>
        <fullName evidence="5">DNA-binding transcriptional regulator, MarR family</fullName>
    </submittedName>
</protein>
<dbReference type="Proteomes" id="UP000184404">
    <property type="component" value="Unassembled WGS sequence"/>
</dbReference>
<dbReference type="SMART" id="SM00347">
    <property type="entry name" value="HTH_MARR"/>
    <property type="match status" value="1"/>
</dbReference>
<dbReference type="EMBL" id="FQUG01000002">
    <property type="protein sequence ID" value="SHE38821.1"/>
    <property type="molecule type" value="Genomic_DNA"/>
</dbReference>
<dbReference type="Gene3D" id="1.10.10.10">
    <property type="entry name" value="Winged helix-like DNA-binding domain superfamily/Winged helix DNA-binding domain"/>
    <property type="match status" value="1"/>
</dbReference>
<dbReference type="GO" id="GO:0003700">
    <property type="term" value="F:DNA-binding transcription factor activity"/>
    <property type="evidence" value="ECO:0007669"/>
    <property type="project" value="InterPro"/>
</dbReference>
<keyword evidence="6" id="KW-1185">Reference proteome</keyword>
<evidence type="ECO:0000256" key="2">
    <source>
        <dbReference type="ARBA" id="ARBA00023125"/>
    </source>
</evidence>
<dbReference type="Pfam" id="PF12802">
    <property type="entry name" value="MarR_2"/>
    <property type="match status" value="1"/>
</dbReference>
<dbReference type="RefSeq" id="WP_072934450.1">
    <property type="nucleotide sequence ID" value="NZ_FQUG01000002.1"/>
</dbReference>
<dbReference type="PRINTS" id="PR00598">
    <property type="entry name" value="HTHMARR"/>
</dbReference>
<dbReference type="InterPro" id="IPR000835">
    <property type="entry name" value="HTH_MarR-typ"/>
</dbReference>
<keyword evidence="3" id="KW-0804">Transcription</keyword>
<sequence>MTASSNQQDSLSQVTSGYFTEVMRLISQSFLRKTSLLIPINQFSVLKVLEAEGHLTMSEVGDRLHLVKQQMTPLVDKLVRMGYIIRQGRANDKRYIDLVLTDEGHAFIKECNELLKTKIQAGLTALSKDELAVFAKSTENLIPLLKKIAEHQSKK</sequence>
<evidence type="ECO:0000259" key="4">
    <source>
        <dbReference type="PROSITE" id="PS50995"/>
    </source>
</evidence>
<evidence type="ECO:0000313" key="6">
    <source>
        <dbReference type="Proteomes" id="UP000184404"/>
    </source>
</evidence>
<name>A0A1M4T305_9FIRM</name>
<dbReference type="GO" id="GO:0003677">
    <property type="term" value="F:DNA binding"/>
    <property type="evidence" value="ECO:0007669"/>
    <property type="project" value="UniProtKB-KW"/>
</dbReference>
<dbReference type="AlphaFoldDB" id="A0A1M4T305"/>
<feature type="domain" description="HTH marR-type" evidence="4">
    <location>
        <begin position="1"/>
        <end position="150"/>
    </location>
</feature>
<keyword evidence="1" id="KW-0805">Transcription regulation</keyword>
<dbReference type="PANTHER" id="PTHR42756">
    <property type="entry name" value="TRANSCRIPTIONAL REGULATOR, MARR"/>
    <property type="match status" value="1"/>
</dbReference>
<evidence type="ECO:0000313" key="5">
    <source>
        <dbReference type="EMBL" id="SHE38821.1"/>
    </source>
</evidence>
<dbReference type="PANTHER" id="PTHR42756:SF1">
    <property type="entry name" value="TRANSCRIPTIONAL REPRESSOR OF EMRAB OPERON"/>
    <property type="match status" value="1"/>
</dbReference>
<reference evidence="5 6" key="1">
    <citation type="submission" date="2016-11" db="EMBL/GenBank/DDBJ databases">
        <authorList>
            <person name="Jaros S."/>
            <person name="Januszkiewicz K."/>
            <person name="Wedrychowicz H."/>
        </authorList>
    </citation>
    <scope>NUCLEOTIDE SEQUENCE [LARGE SCALE GENOMIC DNA]</scope>
    <source>
        <strain evidence="5 6">DSM 10502</strain>
    </source>
</reference>
<dbReference type="OrthoDB" id="1681433at2"/>
<dbReference type="STRING" id="1123243.SAMN02745190_00348"/>
<evidence type="ECO:0000256" key="3">
    <source>
        <dbReference type="ARBA" id="ARBA00023163"/>
    </source>
</evidence>
<keyword evidence="2 5" id="KW-0238">DNA-binding</keyword>
<dbReference type="SUPFAM" id="SSF46785">
    <property type="entry name" value="Winged helix' DNA-binding domain"/>
    <property type="match status" value="1"/>
</dbReference>
<dbReference type="InterPro" id="IPR036390">
    <property type="entry name" value="WH_DNA-bd_sf"/>
</dbReference>
<gene>
    <name evidence="5" type="ORF">SAMN02745190_00348</name>
</gene>
<proteinExistence type="predicted"/>
<dbReference type="PROSITE" id="PS50995">
    <property type="entry name" value="HTH_MARR_2"/>
    <property type="match status" value="1"/>
</dbReference>